<reference evidence="2 3" key="1">
    <citation type="submission" date="2019-06" db="EMBL/GenBank/DDBJ databases">
        <title>Pantoea dispersa Assembly.</title>
        <authorList>
            <person name="Wang J."/>
        </authorList>
    </citation>
    <scope>NUCLEOTIDE SEQUENCE [LARGE SCALE GENOMIC DNA]</scope>
    <source>
        <strain evidence="3">bio</strain>
    </source>
</reference>
<name>A0ABY2ZW61_9GAMM</name>
<proteinExistence type="predicted"/>
<accession>A0ABY2ZW61</accession>
<gene>
    <name evidence="2" type="ORF">FK492_20020</name>
</gene>
<dbReference type="RefSeq" id="WP_141496911.1">
    <property type="nucleotide sequence ID" value="NZ_CP157884.1"/>
</dbReference>
<keyword evidence="3" id="KW-1185">Reference proteome</keyword>
<comment type="caution">
    <text evidence="2">The sequence shown here is derived from an EMBL/GenBank/DDBJ whole genome shotgun (WGS) entry which is preliminary data.</text>
</comment>
<organism evidence="2 3">
    <name type="scientific">Pantoea dispersa</name>
    <dbReference type="NCBI Taxonomy" id="59814"/>
    <lineage>
        <taxon>Bacteria</taxon>
        <taxon>Pseudomonadati</taxon>
        <taxon>Pseudomonadota</taxon>
        <taxon>Gammaproteobacteria</taxon>
        <taxon>Enterobacterales</taxon>
        <taxon>Erwiniaceae</taxon>
        <taxon>Pantoea</taxon>
    </lineage>
</organism>
<dbReference type="EMBL" id="VICF01000010">
    <property type="protein sequence ID" value="TQC70012.1"/>
    <property type="molecule type" value="Genomic_DNA"/>
</dbReference>
<feature type="region of interest" description="Disordered" evidence="1">
    <location>
        <begin position="31"/>
        <end position="59"/>
    </location>
</feature>
<protein>
    <recommendedName>
        <fullName evidence="4">Molecular chaperone GroEL</fullName>
    </recommendedName>
</protein>
<evidence type="ECO:0000313" key="2">
    <source>
        <dbReference type="EMBL" id="TQC70012.1"/>
    </source>
</evidence>
<evidence type="ECO:0008006" key="4">
    <source>
        <dbReference type="Google" id="ProtNLM"/>
    </source>
</evidence>
<evidence type="ECO:0000313" key="3">
    <source>
        <dbReference type="Proteomes" id="UP000319715"/>
    </source>
</evidence>
<feature type="compositionally biased region" description="Low complexity" evidence="1">
    <location>
        <begin position="34"/>
        <end position="50"/>
    </location>
</feature>
<sequence>MPTTLKLSDKQLRQISASVLERVKAKALVTAPTGDSINSSSKAASRSSGVAGNGKKGSTVITSEQASKIFDNAFKKVVASK</sequence>
<dbReference type="Proteomes" id="UP000319715">
    <property type="component" value="Unassembled WGS sequence"/>
</dbReference>
<evidence type="ECO:0000256" key="1">
    <source>
        <dbReference type="SAM" id="MobiDB-lite"/>
    </source>
</evidence>